<evidence type="ECO:0000313" key="2">
    <source>
        <dbReference type="EMBL" id="CAL6008131.1"/>
    </source>
</evidence>
<organism evidence="1">
    <name type="scientific">Hexamita inflata</name>
    <dbReference type="NCBI Taxonomy" id="28002"/>
    <lineage>
        <taxon>Eukaryota</taxon>
        <taxon>Metamonada</taxon>
        <taxon>Diplomonadida</taxon>
        <taxon>Hexamitidae</taxon>
        <taxon>Hexamitinae</taxon>
        <taxon>Hexamita</taxon>
    </lineage>
</organism>
<proteinExistence type="predicted"/>
<dbReference type="Proteomes" id="UP001642409">
    <property type="component" value="Unassembled WGS sequence"/>
</dbReference>
<comment type="caution">
    <text evidence="1">The sequence shown here is derived from an EMBL/GenBank/DDBJ whole genome shotgun (WGS) entry which is preliminary data.</text>
</comment>
<accession>A0AA86VD08</accession>
<dbReference type="EMBL" id="CAXDID020000057">
    <property type="protein sequence ID" value="CAL6008131.1"/>
    <property type="molecule type" value="Genomic_DNA"/>
</dbReference>
<reference evidence="2 3" key="2">
    <citation type="submission" date="2024-07" db="EMBL/GenBank/DDBJ databases">
        <authorList>
            <person name="Akdeniz Z."/>
        </authorList>
    </citation>
    <scope>NUCLEOTIDE SEQUENCE [LARGE SCALE GENOMIC DNA]</scope>
</reference>
<name>A0AA86VD08_9EUKA</name>
<reference evidence="1" key="1">
    <citation type="submission" date="2023-06" db="EMBL/GenBank/DDBJ databases">
        <authorList>
            <person name="Kurt Z."/>
        </authorList>
    </citation>
    <scope>NUCLEOTIDE SEQUENCE</scope>
</reference>
<sequence>MQVLKRSLMEFQLFSWIICLMLFRIASNALHAVVKKKNISKKALEQSSYGFTILFCPINPNLKNQLVHYQVHKTGQAFEKLIKIVSNFIKNQRKVVISQAESYWKLF</sequence>
<gene>
    <name evidence="2" type="ORF">HINF_LOCUS20967</name>
    <name evidence="1" type="ORF">HINF_LOCUS50838</name>
</gene>
<dbReference type="EMBL" id="CATOUU010000967">
    <property type="protein sequence ID" value="CAI9963193.1"/>
    <property type="molecule type" value="Genomic_DNA"/>
</dbReference>
<keyword evidence="3" id="KW-1185">Reference proteome</keyword>
<evidence type="ECO:0000313" key="3">
    <source>
        <dbReference type="Proteomes" id="UP001642409"/>
    </source>
</evidence>
<dbReference type="AlphaFoldDB" id="A0AA86VD08"/>
<protein>
    <submittedName>
        <fullName evidence="2">Hypothetical_protein</fullName>
    </submittedName>
</protein>
<evidence type="ECO:0000313" key="1">
    <source>
        <dbReference type="EMBL" id="CAI9963193.1"/>
    </source>
</evidence>